<evidence type="ECO:0000313" key="1">
    <source>
        <dbReference type="EMBL" id="MDC8770010.1"/>
    </source>
</evidence>
<dbReference type="EMBL" id="JAQQXT010000001">
    <property type="protein sequence ID" value="MDC8770010.1"/>
    <property type="molecule type" value="Genomic_DNA"/>
</dbReference>
<sequence length="98" mass="10745">MAKNKAPSLRTKGPRYEEIEGDQLLSMLISIATGLRKLSGTFECRTGSGSLAAYGEAKFFCFTTLIPHWLTTNSPDQRFKRDVPAISSPRAQMPSPAP</sequence>
<organism evidence="1 2">
    <name type="scientific">Roseateles albus</name>
    <dbReference type="NCBI Taxonomy" id="2987525"/>
    <lineage>
        <taxon>Bacteria</taxon>
        <taxon>Pseudomonadati</taxon>
        <taxon>Pseudomonadota</taxon>
        <taxon>Betaproteobacteria</taxon>
        <taxon>Burkholderiales</taxon>
        <taxon>Sphaerotilaceae</taxon>
        <taxon>Roseateles</taxon>
    </lineage>
</organism>
<dbReference type="Proteomes" id="UP001221189">
    <property type="component" value="Unassembled WGS sequence"/>
</dbReference>
<protein>
    <submittedName>
        <fullName evidence="1">Uncharacterized protein</fullName>
    </submittedName>
</protein>
<reference evidence="1 2" key="1">
    <citation type="submission" date="2022-10" db="EMBL/GenBank/DDBJ databases">
        <title>Paucibacter sp. hw1 Genome sequencing.</title>
        <authorList>
            <person name="Park S."/>
        </authorList>
    </citation>
    <scope>NUCLEOTIDE SEQUENCE [LARGE SCALE GENOMIC DNA]</scope>
    <source>
        <strain evidence="2">hw1</strain>
    </source>
</reference>
<name>A0ABT5KAG3_9BURK</name>
<evidence type="ECO:0000313" key="2">
    <source>
        <dbReference type="Proteomes" id="UP001221189"/>
    </source>
</evidence>
<accession>A0ABT5KAG3</accession>
<gene>
    <name evidence="1" type="ORF">PRZ03_00395</name>
</gene>
<comment type="caution">
    <text evidence="1">The sequence shown here is derived from an EMBL/GenBank/DDBJ whole genome shotgun (WGS) entry which is preliminary data.</text>
</comment>
<proteinExistence type="predicted"/>
<keyword evidence="2" id="KW-1185">Reference proteome</keyword>